<comment type="caution">
    <text evidence="5">The sequence shown here is derived from an EMBL/GenBank/DDBJ whole genome shotgun (WGS) entry which is preliminary data.</text>
</comment>
<keyword evidence="5" id="KW-0378">Hydrolase</keyword>
<keyword evidence="2" id="KW-1015">Disulfide bond</keyword>
<reference evidence="5 6" key="1">
    <citation type="submission" date="2018-07" db="EMBL/GenBank/DDBJ databases">
        <title>Genomic Encyclopedia of Type Strains, Phase IV (KMG-IV): sequencing the most valuable type-strain genomes for metagenomic binning, comparative biology and taxonomic classification.</title>
        <authorList>
            <person name="Goeker M."/>
        </authorList>
    </citation>
    <scope>NUCLEOTIDE SEQUENCE [LARGE SCALE GENOMIC DNA]</scope>
    <source>
        <strain evidence="5 6">DSM 44290</strain>
    </source>
</reference>
<dbReference type="InterPro" id="IPR036514">
    <property type="entry name" value="SGNH_hydro_sf"/>
</dbReference>
<keyword evidence="3" id="KW-0732">Signal</keyword>
<feature type="signal peptide" evidence="3">
    <location>
        <begin position="1"/>
        <end position="27"/>
    </location>
</feature>
<dbReference type="Gene3D" id="3.40.50.1110">
    <property type="entry name" value="SGNH hydrolase"/>
    <property type="match status" value="1"/>
</dbReference>
<dbReference type="GO" id="GO:0004806">
    <property type="term" value="F:triacylglycerol lipase activity"/>
    <property type="evidence" value="ECO:0007669"/>
    <property type="project" value="TreeGrafter"/>
</dbReference>
<feature type="disulfide bond" evidence="2">
    <location>
        <begin position="56"/>
        <end position="81"/>
    </location>
</feature>
<evidence type="ECO:0000256" key="1">
    <source>
        <dbReference type="PIRSR" id="PIRSR637460-1"/>
    </source>
</evidence>
<dbReference type="GO" id="GO:0019433">
    <property type="term" value="P:triglyceride catabolic process"/>
    <property type="evidence" value="ECO:0007669"/>
    <property type="project" value="TreeGrafter"/>
</dbReference>
<feature type="disulfide bond" evidence="2">
    <location>
        <begin position="198"/>
        <end position="246"/>
    </location>
</feature>
<dbReference type="SUPFAM" id="SSF52266">
    <property type="entry name" value="SGNH hydrolase"/>
    <property type="match status" value="1"/>
</dbReference>
<dbReference type="AlphaFoldDB" id="A0A370IBX5"/>
<feature type="active site" description="Nucleophile" evidence="1">
    <location>
        <position position="39"/>
    </location>
</feature>
<keyword evidence="6" id="KW-1185">Reference proteome</keyword>
<evidence type="ECO:0000313" key="5">
    <source>
        <dbReference type="EMBL" id="RDI68193.1"/>
    </source>
</evidence>
<protein>
    <submittedName>
        <fullName evidence="5">GDSL-like lipase/acylhydrolase family protein</fullName>
    </submittedName>
</protein>
<dbReference type="Proteomes" id="UP000254869">
    <property type="component" value="Unassembled WGS sequence"/>
</dbReference>
<accession>A0A370IBX5</accession>
<dbReference type="Pfam" id="PF13472">
    <property type="entry name" value="Lipase_GDSL_2"/>
    <property type="match status" value="1"/>
</dbReference>
<proteinExistence type="predicted"/>
<dbReference type="PANTHER" id="PTHR37981:SF1">
    <property type="entry name" value="SGNH HYDROLASE-TYPE ESTERASE DOMAIN-CONTAINING PROTEIN"/>
    <property type="match status" value="1"/>
</dbReference>
<feature type="domain" description="SGNH hydrolase-type esterase" evidence="4">
    <location>
        <begin position="35"/>
        <end position="274"/>
    </location>
</feature>
<name>A0A370IBX5_9NOCA</name>
<gene>
    <name evidence="5" type="ORF">DFR76_102594</name>
</gene>
<dbReference type="RefSeq" id="WP_067992913.1">
    <property type="nucleotide sequence ID" value="NZ_QQBC01000002.1"/>
</dbReference>
<feature type="active site" evidence="1">
    <location>
        <position position="267"/>
    </location>
</feature>
<evidence type="ECO:0000256" key="2">
    <source>
        <dbReference type="PIRSR" id="PIRSR637460-2"/>
    </source>
</evidence>
<dbReference type="PANTHER" id="PTHR37981">
    <property type="entry name" value="LIPASE 2"/>
    <property type="match status" value="1"/>
</dbReference>
<evidence type="ECO:0000259" key="4">
    <source>
        <dbReference type="Pfam" id="PF13472"/>
    </source>
</evidence>
<sequence length="286" mass="28979">MSTTPRLLGILIPLSITVAALAPAAAAAPIGRYVALGDSYAAAGTLTDLADGPLGCARARDDYPGDLARTLGVAQFVDVSCGSATTADMARPQVTPAGVNAPQFDALTPDTDLVTISIGGNDFGFADIAVRCGALGIVDPVGAPCRALLNLGGDQIGGRLADVAPRVGAVLDEIHRRAPHATVVMTGYLPIVPAIGGCWPNMPIASGDVPFLAEVTARLNGMLADTAAAHDARFVDPAPQPGHDACQAPGQRWVEGPVPDSPSLSVHPNAAGQAYMAQRAADGLAR</sequence>
<dbReference type="STRING" id="1210086.GCA_001613105_01170"/>
<feature type="disulfide bond" evidence="2">
    <location>
        <begin position="132"/>
        <end position="145"/>
    </location>
</feature>
<dbReference type="EMBL" id="QQBC01000002">
    <property type="protein sequence ID" value="RDI68193.1"/>
    <property type="molecule type" value="Genomic_DNA"/>
</dbReference>
<dbReference type="InterPro" id="IPR037460">
    <property type="entry name" value="SEST-like"/>
</dbReference>
<feature type="chain" id="PRO_5016663965" evidence="3">
    <location>
        <begin position="28"/>
        <end position="286"/>
    </location>
</feature>
<dbReference type="InterPro" id="IPR013830">
    <property type="entry name" value="SGNH_hydro"/>
</dbReference>
<evidence type="ECO:0000256" key="3">
    <source>
        <dbReference type="SAM" id="SignalP"/>
    </source>
</evidence>
<evidence type="ECO:0000313" key="6">
    <source>
        <dbReference type="Proteomes" id="UP000254869"/>
    </source>
</evidence>
<dbReference type="CDD" id="cd01823">
    <property type="entry name" value="SEST_like"/>
    <property type="match status" value="1"/>
</dbReference>
<organism evidence="5 6">
    <name type="scientific">Nocardia pseudobrasiliensis</name>
    <dbReference type="NCBI Taxonomy" id="45979"/>
    <lineage>
        <taxon>Bacteria</taxon>
        <taxon>Bacillati</taxon>
        <taxon>Actinomycetota</taxon>
        <taxon>Actinomycetes</taxon>
        <taxon>Mycobacteriales</taxon>
        <taxon>Nocardiaceae</taxon>
        <taxon>Nocardia</taxon>
    </lineage>
</organism>